<evidence type="ECO:0000259" key="10">
    <source>
        <dbReference type="Pfam" id="PF00593"/>
    </source>
</evidence>
<evidence type="ECO:0000256" key="1">
    <source>
        <dbReference type="ARBA" id="ARBA00004571"/>
    </source>
</evidence>
<dbReference type="GO" id="GO:0015344">
    <property type="term" value="F:siderophore uptake transmembrane transporter activity"/>
    <property type="evidence" value="ECO:0007669"/>
    <property type="project" value="TreeGrafter"/>
</dbReference>
<dbReference type="Proteomes" id="UP000000925">
    <property type="component" value="Chromosome"/>
</dbReference>
<dbReference type="eggNOG" id="COG4771">
    <property type="taxonomic scope" value="Bacteria"/>
</dbReference>
<reference evidence="12 13" key="1">
    <citation type="journal article" date="2010" name="Stand. Genomic Sci.">
        <title>Complete genome sequence of Coraliomargarita akajimensis type strain (04OKA010-24).</title>
        <authorList>
            <person name="Mavromatis K."/>
            <person name="Abt B."/>
            <person name="Brambilla E."/>
            <person name="Lapidus A."/>
            <person name="Copeland A."/>
            <person name="Deshpande S."/>
            <person name="Nolan M."/>
            <person name="Lucas S."/>
            <person name="Tice H."/>
            <person name="Cheng J.F."/>
            <person name="Han C."/>
            <person name="Detter J.C."/>
            <person name="Woyke T."/>
            <person name="Goodwin L."/>
            <person name="Pitluck S."/>
            <person name="Held B."/>
            <person name="Brettin T."/>
            <person name="Tapia R."/>
            <person name="Ivanova N."/>
            <person name="Mikhailova N."/>
            <person name="Pati A."/>
            <person name="Liolios K."/>
            <person name="Chen A."/>
            <person name="Palaniappan K."/>
            <person name="Land M."/>
            <person name="Hauser L."/>
            <person name="Chang Y.J."/>
            <person name="Jeffries C.D."/>
            <person name="Rohde M."/>
            <person name="Goker M."/>
            <person name="Bristow J."/>
            <person name="Eisen J.A."/>
            <person name="Markowitz V."/>
            <person name="Hugenholtz P."/>
            <person name="Klenk H.P."/>
            <person name="Kyrpides N.C."/>
        </authorList>
    </citation>
    <scope>NUCLEOTIDE SEQUENCE [LARGE SCALE GENOMIC DNA]</scope>
    <source>
        <strain evidence="13">DSM 45221 / IAM 15411 / JCM 23193 / KCTC 12865</strain>
    </source>
</reference>
<dbReference type="HOGENOM" id="CLU_012669_1_0_0"/>
<accession>D5ENK3</accession>
<dbReference type="OrthoDB" id="9795928at2"/>
<dbReference type="GO" id="GO:0044718">
    <property type="term" value="P:siderophore transmembrane transport"/>
    <property type="evidence" value="ECO:0007669"/>
    <property type="project" value="TreeGrafter"/>
</dbReference>
<dbReference type="STRING" id="583355.Caka_2463"/>
<proteinExistence type="inferred from homology"/>
<evidence type="ECO:0000256" key="5">
    <source>
        <dbReference type="ARBA" id="ARBA00023077"/>
    </source>
</evidence>
<dbReference type="PANTHER" id="PTHR30069:SF57">
    <property type="entry name" value="TONB-DEPENDENT RECEPTOR"/>
    <property type="match status" value="1"/>
</dbReference>
<dbReference type="InterPro" id="IPR012910">
    <property type="entry name" value="Plug_dom"/>
</dbReference>
<organism evidence="12 13">
    <name type="scientific">Coraliomargarita akajimensis (strain DSM 45221 / IAM 15411 / JCM 23193 / KCTC 12865 / 04OKA010-24)</name>
    <dbReference type="NCBI Taxonomy" id="583355"/>
    <lineage>
        <taxon>Bacteria</taxon>
        <taxon>Pseudomonadati</taxon>
        <taxon>Verrucomicrobiota</taxon>
        <taxon>Opitutia</taxon>
        <taxon>Puniceicoccales</taxon>
        <taxon>Coraliomargaritaceae</taxon>
        <taxon>Coraliomargarita</taxon>
    </lineage>
</organism>
<dbReference type="SUPFAM" id="SSF56935">
    <property type="entry name" value="Porins"/>
    <property type="match status" value="1"/>
</dbReference>
<keyword evidence="3 8" id="KW-1134">Transmembrane beta strand</keyword>
<keyword evidence="6 8" id="KW-0472">Membrane</keyword>
<feature type="domain" description="TonB-dependent receptor-like beta-barrel" evidence="10">
    <location>
        <begin position="233"/>
        <end position="678"/>
    </location>
</feature>
<dbReference type="EMBL" id="CP001998">
    <property type="protein sequence ID" value="ADE55479.1"/>
    <property type="molecule type" value="Genomic_DNA"/>
</dbReference>
<name>D5ENK3_CORAD</name>
<dbReference type="Gene3D" id="2.170.130.10">
    <property type="entry name" value="TonB-dependent receptor, plug domain"/>
    <property type="match status" value="1"/>
</dbReference>
<dbReference type="AlphaFoldDB" id="D5ENK3"/>
<evidence type="ECO:0000256" key="8">
    <source>
        <dbReference type="PROSITE-ProRule" id="PRU01360"/>
    </source>
</evidence>
<dbReference type="RefSeq" id="WP_013044201.1">
    <property type="nucleotide sequence ID" value="NC_014008.1"/>
</dbReference>
<evidence type="ECO:0000313" key="12">
    <source>
        <dbReference type="EMBL" id="ADE55479.1"/>
    </source>
</evidence>
<dbReference type="Pfam" id="PF07715">
    <property type="entry name" value="Plug"/>
    <property type="match status" value="1"/>
</dbReference>
<evidence type="ECO:0000256" key="7">
    <source>
        <dbReference type="ARBA" id="ARBA00023237"/>
    </source>
</evidence>
<keyword evidence="7 8" id="KW-0998">Cell outer membrane</keyword>
<dbReference type="GO" id="GO:0009279">
    <property type="term" value="C:cell outer membrane"/>
    <property type="evidence" value="ECO:0007669"/>
    <property type="project" value="UniProtKB-SubCell"/>
</dbReference>
<protein>
    <submittedName>
        <fullName evidence="12">TonB-dependent receptor</fullName>
    </submittedName>
</protein>
<comment type="similarity">
    <text evidence="8 9">Belongs to the TonB-dependent receptor family.</text>
</comment>
<dbReference type="InterPro" id="IPR036942">
    <property type="entry name" value="Beta-barrel_TonB_sf"/>
</dbReference>
<dbReference type="Gene3D" id="2.40.170.20">
    <property type="entry name" value="TonB-dependent receptor, beta-barrel domain"/>
    <property type="match status" value="1"/>
</dbReference>
<dbReference type="InterPro" id="IPR000531">
    <property type="entry name" value="Beta-barrel_TonB"/>
</dbReference>
<evidence type="ECO:0000256" key="9">
    <source>
        <dbReference type="RuleBase" id="RU003357"/>
    </source>
</evidence>
<keyword evidence="2 8" id="KW-0813">Transport</keyword>
<dbReference type="CDD" id="cd01347">
    <property type="entry name" value="ligand_gated_channel"/>
    <property type="match status" value="1"/>
</dbReference>
<dbReference type="InterPro" id="IPR037066">
    <property type="entry name" value="Plug_dom_sf"/>
</dbReference>
<keyword evidence="12" id="KW-0675">Receptor</keyword>
<dbReference type="KEGG" id="caa:Caka_2463"/>
<keyword evidence="4 8" id="KW-0812">Transmembrane</keyword>
<dbReference type="PROSITE" id="PS52016">
    <property type="entry name" value="TONB_DEPENDENT_REC_3"/>
    <property type="match status" value="1"/>
</dbReference>
<evidence type="ECO:0000256" key="4">
    <source>
        <dbReference type="ARBA" id="ARBA00022692"/>
    </source>
</evidence>
<comment type="subcellular location">
    <subcellularLocation>
        <location evidence="1 8">Cell outer membrane</location>
        <topology evidence="1 8">Multi-pass membrane protein</topology>
    </subcellularLocation>
</comment>
<feature type="domain" description="TonB-dependent receptor plug" evidence="11">
    <location>
        <begin position="57"/>
        <end position="161"/>
    </location>
</feature>
<keyword evidence="5 9" id="KW-0798">TonB box</keyword>
<evidence type="ECO:0000256" key="6">
    <source>
        <dbReference type="ARBA" id="ARBA00023136"/>
    </source>
</evidence>
<evidence type="ECO:0000259" key="11">
    <source>
        <dbReference type="Pfam" id="PF07715"/>
    </source>
</evidence>
<dbReference type="PANTHER" id="PTHR30069">
    <property type="entry name" value="TONB-DEPENDENT OUTER MEMBRANE RECEPTOR"/>
    <property type="match status" value="1"/>
</dbReference>
<dbReference type="InterPro" id="IPR039426">
    <property type="entry name" value="TonB-dep_rcpt-like"/>
</dbReference>
<keyword evidence="13" id="KW-1185">Reference proteome</keyword>
<evidence type="ECO:0000313" key="13">
    <source>
        <dbReference type="Proteomes" id="UP000000925"/>
    </source>
</evidence>
<evidence type="ECO:0000256" key="2">
    <source>
        <dbReference type="ARBA" id="ARBA00022448"/>
    </source>
</evidence>
<sequence>MKTLAVHPLTFGRFFGILSLSLLSIGTALSGASEAVVELEDFTVVSTATRTERVITEVPIKTELLGGEEFGIAAKYDLGQAIELLNGARSENNCQNCGTAEIQLLGLPGKYNQILIDGQPLFTGAAGVYGIDQVPTLFVERIEVVKGGGSALYGPGAVAGVINLIPEEPFESHIHSSLDYFSIDGSSAYNGQFAGFYVDDARPLKVSVYAQYAEQDPYDADGDGFTELVDRENLAVGTYLWYDLTDRTRLRVNYQYINEARRGGGTTVDGPEYEAELAEALQTDYHWATARLEQRVSSDFDFALSASMVYFERDSYYGGNFGDPLPPVYDPSNPDDPRNFYGELGSFTYYLDAQFNYYLGDIFWGEHTLSWGIQYEDEWVEEDNVNYLGDFLFEINDSEYDNIGLYVQDQWQVTQQLEFVPGLRFDKASTLDDAVWSPRVAARYTVTNEWTLRGNLSSGFLAPRVFDEDLHITVANGERQVIVNADGLNEERSYTVSLGGDYRPASLNGSVLSSVQVYYTILQDSFDTRDTGATDLSGRRVFERYNTDGSTIYGVEWDVAWQVDDAWSINAGVAYSHARFDEAVEVFAGNGVFSDKYNKTPDWSGLIALNYRNPDFVDVYAAMKWTGQMQVQRFTDAAAEEGELRLSDDFFVLDLGVSKTFEFERGIALTLRGGVNNVLNQYQDDFDTGAERDVGYVYGPRMPRTYTLGAKLDF</sequence>
<dbReference type="Pfam" id="PF00593">
    <property type="entry name" value="TonB_dep_Rec_b-barrel"/>
    <property type="match status" value="1"/>
</dbReference>
<gene>
    <name evidence="12" type="ordered locus">Caka_2463</name>
</gene>
<evidence type="ECO:0000256" key="3">
    <source>
        <dbReference type="ARBA" id="ARBA00022452"/>
    </source>
</evidence>